<gene>
    <name evidence="1" type="ORF">CK203_011963</name>
</gene>
<accession>A0A438K0E7</accession>
<organism evidence="1 2">
    <name type="scientific">Vitis vinifera</name>
    <name type="common">Grape</name>
    <dbReference type="NCBI Taxonomy" id="29760"/>
    <lineage>
        <taxon>Eukaryota</taxon>
        <taxon>Viridiplantae</taxon>
        <taxon>Streptophyta</taxon>
        <taxon>Embryophyta</taxon>
        <taxon>Tracheophyta</taxon>
        <taxon>Spermatophyta</taxon>
        <taxon>Magnoliopsida</taxon>
        <taxon>eudicotyledons</taxon>
        <taxon>Gunneridae</taxon>
        <taxon>Pentapetalae</taxon>
        <taxon>rosids</taxon>
        <taxon>Vitales</taxon>
        <taxon>Vitaceae</taxon>
        <taxon>Viteae</taxon>
        <taxon>Vitis</taxon>
    </lineage>
</organism>
<dbReference type="AlphaFoldDB" id="A0A438K0E7"/>
<comment type="caution">
    <text evidence="1">The sequence shown here is derived from an EMBL/GenBank/DDBJ whole genome shotgun (WGS) entry which is preliminary data.</text>
</comment>
<reference evidence="1 2" key="1">
    <citation type="journal article" date="2018" name="PLoS Genet.">
        <title>Population sequencing reveals clonal diversity and ancestral inbreeding in the grapevine cultivar Chardonnay.</title>
        <authorList>
            <person name="Roach M.J."/>
            <person name="Johnson D.L."/>
            <person name="Bohlmann J."/>
            <person name="van Vuuren H.J."/>
            <person name="Jones S.J."/>
            <person name="Pretorius I.S."/>
            <person name="Schmidt S.A."/>
            <person name="Borneman A.R."/>
        </authorList>
    </citation>
    <scope>NUCLEOTIDE SEQUENCE [LARGE SCALE GENOMIC DNA]</scope>
    <source>
        <strain evidence="2">cv. Chardonnay</strain>
        <tissue evidence="1">Leaf</tissue>
    </source>
</reference>
<proteinExistence type="predicted"/>
<dbReference type="EMBL" id="QGNW01000020">
    <property type="protein sequence ID" value="RVX14658.1"/>
    <property type="molecule type" value="Genomic_DNA"/>
</dbReference>
<protein>
    <submittedName>
        <fullName evidence="1">Uncharacterized protein</fullName>
    </submittedName>
</protein>
<dbReference type="Proteomes" id="UP000288805">
    <property type="component" value="Unassembled WGS sequence"/>
</dbReference>
<evidence type="ECO:0000313" key="1">
    <source>
        <dbReference type="EMBL" id="RVX14658.1"/>
    </source>
</evidence>
<evidence type="ECO:0000313" key="2">
    <source>
        <dbReference type="Proteomes" id="UP000288805"/>
    </source>
</evidence>
<name>A0A438K0E7_VITVI</name>
<sequence>MVLGGSLYVPCAEGKHKHSLECFHKERECSERSGVKVSKVGESYAAMVKKNPLEVGEVWIEIGGMDALSKMHLASLLVGRWDNFLDQTLSLSSLKKWLCLTGGCKETPIKHC</sequence>